<protein>
    <submittedName>
        <fullName evidence="5">Glycosyl transferase family 2</fullName>
    </submittedName>
</protein>
<dbReference type="InterPro" id="IPR050834">
    <property type="entry name" value="Glycosyltransf_2"/>
</dbReference>
<dbReference type="OrthoDB" id="6713581at2"/>
<evidence type="ECO:0000259" key="4">
    <source>
        <dbReference type="Pfam" id="PF00535"/>
    </source>
</evidence>
<dbReference type="InterPro" id="IPR029044">
    <property type="entry name" value="Nucleotide-diphossugar_trans"/>
</dbReference>
<comment type="similarity">
    <text evidence="1">Belongs to the glycosyltransferase 2 family.</text>
</comment>
<dbReference type="Gene3D" id="3.90.550.10">
    <property type="entry name" value="Spore Coat Polysaccharide Biosynthesis Protein SpsA, Chain A"/>
    <property type="match status" value="1"/>
</dbReference>
<dbReference type="CDD" id="cd00761">
    <property type="entry name" value="Glyco_tranf_GTA_type"/>
    <property type="match status" value="1"/>
</dbReference>
<dbReference type="PANTHER" id="PTHR43685">
    <property type="entry name" value="GLYCOSYLTRANSFERASE"/>
    <property type="match status" value="1"/>
</dbReference>
<dbReference type="AlphaFoldDB" id="A0A323TVE7"/>
<feature type="domain" description="Glycosyltransferase 2-like" evidence="4">
    <location>
        <begin position="5"/>
        <end position="136"/>
    </location>
</feature>
<dbReference type="EMBL" id="PDOD01000002">
    <property type="protein sequence ID" value="PYZ93485.1"/>
    <property type="molecule type" value="Genomic_DNA"/>
</dbReference>
<proteinExistence type="inferred from homology"/>
<evidence type="ECO:0000313" key="5">
    <source>
        <dbReference type="EMBL" id="PYZ93485.1"/>
    </source>
</evidence>
<sequence length="228" mass="26527">MEVSVITCTMRDHYMENVIENFSRQVWKEKELIIILNCDEIDINKWKVRTKDEDQITVVQLPQNTTLGNCLNEAVSRAKYPYVAKFDDDDYYAPFYLTQSLKAFRKTNAAIVGKRTVYTYFEDSSLLGIHRPNFENKYVRNVRGATLMFQKSLFPQIHFPNINRGEDGSFLIQSVKKGKKIYSTGKDNFVCIRRADLSSHSEPNHRLIKGCKNLTFTKDFKSIIAKDE</sequence>
<dbReference type="Pfam" id="PF00535">
    <property type="entry name" value="Glycos_transf_2"/>
    <property type="match status" value="1"/>
</dbReference>
<dbReference type="SUPFAM" id="SSF53448">
    <property type="entry name" value="Nucleotide-diphospho-sugar transferases"/>
    <property type="match status" value="1"/>
</dbReference>
<dbReference type="Proteomes" id="UP000248214">
    <property type="component" value="Unassembled WGS sequence"/>
</dbReference>
<dbReference type="RefSeq" id="WP_110609517.1">
    <property type="nucleotide sequence ID" value="NZ_PDOD01000002.1"/>
</dbReference>
<keyword evidence="6" id="KW-1185">Reference proteome</keyword>
<evidence type="ECO:0000256" key="1">
    <source>
        <dbReference type="ARBA" id="ARBA00006739"/>
    </source>
</evidence>
<dbReference type="PANTHER" id="PTHR43685:SF5">
    <property type="entry name" value="GLYCOSYLTRANSFERASE EPSE-RELATED"/>
    <property type="match status" value="1"/>
</dbReference>
<evidence type="ECO:0000256" key="3">
    <source>
        <dbReference type="ARBA" id="ARBA00022679"/>
    </source>
</evidence>
<accession>A0A323TVE7</accession>
<gene>
    <name evidence="5" type="ORF">CR194_09955</name>
</gene>
<keyword evidence="3 5" id="KW-0808">Transferase</keyword>
<keyword evidence="2" id="KW-0328">Glycosyltransferase</keyword>
<evidence type="ECO:0000313" key="6">
    <source>
        <dbReference type="Proteomes" id="UP000248214"/>
    </source>
</evidence>
<dbReference type="GO" id="GO:0016757">
    <property type="term" value="F:glycosyltransferase activity"/>
    <property type="evidence" value="ECO:0007669"/>
    <property type="project" value="UniProtKB-KW"/>
</dbReference>
<organism evidence="5 6">
    <name type="scientific">Salipaludibacillus keqinensis</name>
    <dbReference type="NCBI Taxonomy" id="2045207"/>
    <lineage>
        <taxon>Bacteria</taxon>
        <taxon>Bacillati</taxon>
        <taxon>Bacillota</taxon>
        <taxon>Bacilli</taxon>
        <taxon>Bacillales</taxon>
        <taxon>Bacillaceae</taxon>
    </lineage>
</organism>
<evidence type="ECO:0000256" key="2">
    <source>
        <dbReference type="ARBA" id="ARBA00022676"/>
    </source>
</evidence>
<comment type="caution">
    <text evidence="5">The sequence shown here is derived from an EMBL/GenBank/DDBJ whole genome shotgun (WGS) entry which is preliminary data.</text>
</comment>
<reference evidence="5 6" key="1">
    <citation type="submission" date="2017-10" db="EMBL/GenBank/DDBJ databases">
        <title>Bacillus sp. nov., a halophilic bacterium isolated from a Keqin Lake.</title>
        <authorList>
            <person name="Wang H."/>
        </authorList>
    </citation>
    <scope>NUCLEOTIDE SEQUENCE [LARGE SCALE GENOMIC DNA]</scope>
    <source>
        <strain evidence="5 6">KQ-12</strain>
    </source>
</reference>
<dbReference type="InterPro" id="IPR001173">
    <property type="entry name" value="Glyco_trans_2-like"/>
</dbReference>
<name>A0A323TVE7_9BACI</name>